<protein>
    <submittedName>
        <fullName evidence="1">Uncharacterized protein</fullName>
    </submittedName>
</protein>
<dbReference type="AlphaFoldDB" id="A0A8A4TJU0"/>
<dbReference type="KEGG" id="scor:J3U87_28090"/>
<accession>A0A8A4TJU0</accession>
<keyword evidence="2" id="KW-1185">Reference proteome</keyword>
<proteinExistence type="predicted"/>
<dbReference type="Proteomes" id="UP000663929">
    <property type="component" value="Chromosome"/>
</dbReference>
<dbReference type="EMBL" id="CP071793">
    <property type="protein sequence ID" value="QTD49464.1"/>
    <property type="molecule type" value="Genomic_DNA"/>
</dbReference>
<gene>
    <name evidence="1" type="ORF">J3U87_28090</name>
</gene>
<name>A0A8A4TJU0_SULCO</name>
<dbReference type="RefSeq" id="WP_237379096.1">
    <property type="nucleotide sequence ID" value="NZ_CP071793.1"/>
</dbReference>
<evidence type="ECO:0000313" key="2">
    <source>
        <dbReference type="Proteomes" id="UP000663929"/>
    </source>
</evidence>
<reference evidence="1" key="1">
    <citation type="submission" date="2021-03" db="EMBL/GenBank/DDBJ databases">
        <title>Acanthopleuribacteraceae sp. M133.</title>
        <authorList>
            <person name="Wang G."/>
        </authorList>
    </citation>
    <scope>NUCLEOTIDE SEQUENCE</scope>
    <source>
        <strain evidence="1">M133</strain>
    </source>
</reference>
<sequence length="53" mass="5767">MYLKAGEALTSNCFHLNGKVVHLLTGFFDLDKKNTVLETIACLGSAHPETAVF</sequence>
<evidence type="ECO:0000313" key="1">
    <source>
        <dbReference type="EMBL" id="QTD49464.1"/>
    </source>
</evidence>
<organism evidence="1 2">
    <name type="scientific">Sulfidibacter corallicola</name>
    <dbReference type="NCBI Taxonomy" id="2818388"/>
    <lineage>
        <taxon>Bacteria</taxon>
        <taxon>Pseudomonadati</taxon>
        <taxon>Acidobacteriota</taxon>
        <taxon>Holophagae</taxon>
        <taxon>Acanthopleuribacterales</taxon>
        <taxon>Acanthopleuribacteraceae</taxon>
        <taxon>Sulfidibacter</taxon>
    </lineage>
</organism>